<accession>A0ABX5M8H5</accession>
<proteinExistence type="predicted"/>
<reference evidence="1 2" key="1">
    <citation type="submission" date="2018-04" db="EMBL/GenBank/DDBJ databases">
        <title>Active sludge and wastewater microbial communities from Klosterneuburg, Austria.</title>
        <authorList>
            <person name="Wagner M."/>
        </authorList>
    </citation>
    <scope>NUCLEOTIDE SEQUENCE [LARGE SCALE GENOMIC DNA]</scope>
    <source>
        <strain evidence="1 2">Nm 57</strain>
    </source>
</reference>
<keyword evidence="2" id="KW-1185">Reference proteome</keyword>
<organism evidence="1 2">
    <name type="scientific">Nitrosomonas eutropha</name>
    <dbReference type="NCBI Taxonomy" id="916"/>
    <lineage>
        <taxon>Bacteria</taxon>
        <taxon>Pseudomonadati</taxon>
        <taxon>Pseudomonadota</taxon>
        <taxon>Betaproteobacteria</taxon>
        <taxon>Nitrosomonadales</taxon>
        <taxon>Nitrosomonadaceae</taxon>
        <taxon>Nitrosomonas</taxon>
    </lineage>
</organism>
<evidence type="ECO:0000313" key="2">
    <source>
        <dbReference type="Proteomes" id="UP000247780"/>
    </source>
</evidence>
<sequence>MTDYPYIIRQQDRKVATTFIDSQLSKDSEWFGTTKPQHSAAKQEYLAARADPIHFNTWCQKWLNEAQWMEIRKVISMHKDHKEKRQRYTEPHKTISVTHHAWEILSELALQDQLSLSEVIVNRLGNNHATDCSPTESRYNLGN</sequence>
<evidence type="ECO:0000313" key="1">
    <source>
        <dbReference type="EMBL" id="PXV83303.1"/>
    </source>
</evidence>
<dbReference type="EMBL" id="QICQ01000006">
    <property type="protein sequence ID" value="PXV83303.1"/>
    <property type="molecule type" value="Genomic_DNA"/>
</dbReference>
<name>A0ABX5M8H5_9PROT</name>
<comment type="caution">
    <text evidence="1">The sequence shown here is derived from an EMBL/GenBank/DDBJ whole genome shotgun (WGS) entry which is preliminary data.</text>
</comment>
<dbReference type="RefSeq" id="WP_011634241.1">
    <property type="nucleotide sequence ID" value="NZ_QICQ01000006.1"/>
</dbReference>
<gene>
    <name evidence="1" type="ORF">C8R14_10644</name>
</gene>
<dbReference type="Proteomes" id="UP000247780">
    <property type="component" value="Unassembled WGS sequence"/>
</dbReference>
<protein>
    <submittedName>
        <fullName evidence="1">Organizer of macrodomain of chromosome terminus</fullName>
    </submittedName>
</protein>